<protein>
    <submittedName>
        <fullName evidence="1">Uncharacterized protein</fullName>
    </submittedName>
</protein>
<dbReference type="AlphaFoldDB" id="I4B8H1"/>
<dbReference type="RefSeq" id="WP_014804080.1">
    <property type="nucleotide sequence ID" value="NC_018020.1"/>
</dbReference>
<gene>
    <name evidence="1" type="ordered locus">Turpa_2939</name>
</gene>
<organism evidence="1 2">
    <name type="scientific">Turneriella parva (strain ATCC BAA-1111 / DSM 21527 / NCTC 11395 / H)</name>
    <name type="common">Leptospira parva</name>
    <dbReference type="NCBI Taxonomy" id="869212"/>
    <lineage>
        <taxon>Bacteria</taxon>
        <taxon>Pseudomonadati</taxon>
        <taxon>Spirochaetota</taxon>
        <taxon>Spirochaetia</taxon>
        <taxon>Leptospirales</taxon>
        <taxon>Leptospiraceae</taxon>
        <taxon>Turneriella</taxon>
    </lineage>
</organism>
<accession>I4B8H1</accession>
<dbReference type="Proteomes" id="UP000006048">
    <property type="component" value="Chromosome"/>
</dbReference>
<dbReference type="STRING" id="869212.Turpa_2939"/>
<evidence type="ECO:0000313" key="2">
    <source>
        <dbReference type="Proteomes" id="UP000006048"/>
    </source>
</evidence>
<keyword evidence="2" id="KW-1185">Reference proteome</keyword>
<dbReference type="HOGENOM" id="CLU_1947909_0_0_12"/>
<sequence>MLVEVRRELVKQDHRFLQKRFLQDAHNRLAIYIWQLPEDDEGEMLRFQVAYREIALDWAAERGMRLAIVDDGDNPMGMKRSPVLTAENKISQQSVQRLCEYLDEHSEKVSLRFIRETITSEVMQGRIKT</sequence>
<evidence type="ECO:0000313" key="1">
    <source>
        <dbReference type="EMBL" id="AFM13578.1"/>
    </source>
</evidence>
<name>I4B8H1_TURPD</name>
<dbReference type="EMBL" id="CP002959">
    <property type="protein sequence ID" value="AFM13578.1"/>
    <property type="molecule type" value="Genomic_DNA"/>
</dbReference>
<reference evidence="1 2" key="1">
    <citation type="submission" date="2012-06" db="EMBL/GenBank/DDBJ databases">
        <title>The complete chromosome of genome of Turneriella parva DSM 21527.</title>
        <authorList>
            <consortium name="US DOE Joint Genome Institute (JGI-PGF)"/>
            <person name="Lucas S."/>
            <person name="Han J."/>
            <person name="Lapidus A."/>
            <person name="Bruce D."/>
            <person name="Goodwin L."/>
            <person name="Pitluck S."/>
            <person name="Peters L."/>
            <person name="Kyrpides N."/>
            <person name="Mavromatis K."/>
            <person name="Ivanova N."/>
            <person name="Mikhailova N."/>
            <person name="Chertkov O."/>
            <person name="Detter J.C."/>
            <person name="Tapia R."/>
            <person name="Han C."/>
            <person name="Land M."/>
            <person name="Hauser L."/>
            <person name="Markowitz V."/>
            <person name="Cheng J.-F."/>
            <person name="Hugenholtz P."/>
            <person name="Woyke T."/>
            <person name="Wu D."/>
            <person name="Gronow S."/>
            <person name="Wellnitz S."/>
            <person name="Brambilla E."/>
            <person name="Klenk H.-P."/>
            <person name="Eisen J.A."/>
        </authorList>
    </citation>
    <scope>NUCLEOTIDE SEQUENCE [LARGE SCALE GENOMIC DNA]</scope>
    <source>
        <strain evidence="2">ATCC BAA-1111 / DSM 21527 / NCTC 11395 / H</strain>
    </source>
</reference>
<dbReference type="KEGG" id="tpx:Turpa_2939"/>
<proteinExistence type="predicted"/>